<proteinExistence type="predicted"/>
<accession>A0A1K0FCJ2</accession>
<reference evidence="2 3" key="1">
    <citation type="submission" date="2016-09" db="EMBL/GenBank/DDBJ databases">
        <title>Couchioplanes caeruleus draft genome sequence.</title>
        <authorList>
            <person name="Sheehan J."/>
            <person name="Caffrey P."/>
        </authorList>
    </citation>
    <scope>NUCLEOTIDE SEQUENCE [LARGE SCALE GENOMIC DNA]</scope>
    <source>
        <strain evidence="2 3">DSM 43634</strain>
    </source>
</reference>
<organism evidence="2 3">
    <name type="scientific">Couchioplanes caeruleus subsp. caeruleus</name>
    <dbReference type="NCBI Taxonomy" id="56427"/>
    <lineage>
        <taxon>Bacteria</taxon>
        <taxon>Bacillati</taxon>
        <taxon>Actinomycetota</taxon>
        <taxon>Actinomycetes</taxon>
        <taxon>Micromonosporales</taxon>
        <taxon>Micromonosporaceae</taxon>
        <taxon>Couchioplanes</taxon>
    </lineage>
</organism>
<gene>
    <name evidence="2" type="ORF">BG844_31650</name>
</gene>
<sequence>MEARCYGSAMPGDLMPAANHGRPPMPASSAAPWLAAAVFFLACSGWLLFTLVLEEVHLSHDLNSILEDAAIIGVPGVAGLALAAIGLRRWTKK</sequence>
<dbReference type="EMBL" id="MEIA01000475">
    <property type="protein sequence ID" value="OJF10567.1"/>
    <property type="molecule type" value="Genomic_DNA"/>
</dbReference>
<dbReference type="Proteomes" id="UP000182486">
    <property type="component" value="Unassembled WGS sequence"/>
</dbReference>
<keyword evidence="3" id="KW-1185">Reference proteome</keyword>
<protein>
    <submittedName>
        <fullName evidence="2">Uncharacterized protein</fullName>
    </submittedName>
</protein>
<feature type="transmembrane region" description="Helical" evidence="1">
    <location>
        <begin position="30"/>
        <end position="49"/>
    </location>
</feature>
<evidence type="ECO:0000313" key="2">
    <source>
        <dbReference type="EMBL" id="OJF10567.1"/>
    </source>
</evidence>
<name>A0A1K0FCJ2_9ACTN</name>
<evidence type="ECO:0000313" key="3">
    <source>
        <dbReference type="Proteomes" id="UP000182486"/>
    </source>
</evidence>
<keyword evidence="1" id="KW-1133">Transmembrane helix</keyword>
<dbReference type="AlphaFoldDB" id="A0A1K0FCJ2"/>
<keyword evidence="1" id="KW-0472">Membrane</keyword>
<comment type="caution">
    <text evidence="2">The sequence shown here is derived from an EMBL/GenBank/DDBJ whole genome shotgun (WGS) entry which is preliminary data.</text>
</comment>
<evidence type="ECO:0000256" key="1">
    <source>
        <dbReference type="SAM" id="Phobius"/>
    </source>
</evidence>
<feature type="transmembrane region" description="Helical" evidence="1">
    <location>
        <begin position="69"/>
        <end position="87"/>
    </location>
</feature>
<keyword evidence="1" id="KW-0812">Transmembrane</keyword>